<name>A0A9X2S7S3_9BACL</name>
<gene>
    <name evidence="2" type="ORF">NQZ67_07065</name>
</gene>
<feature type="signal peptide" evidence="1">
    <location>
        <begin position="1"/>
        <end position="19"/>
    </location>
</feature>
<dbReference type="AlphaFoldDB" id="A0A9X2S7S3"/>
<evidence type="ECO:0008006" key="4">
    <source>
        <dbReference type="Google" id="ProtNLM"/>
    </source>
</evidence>
<comment type="caution">
    <text evidence="2">The sequence shown here is derived from an EMBL/GenBank/DDBJ whole genome shotgun (WGS) entry which is preliminary data.</text>
</comment>
<proteinExistence type="predicted"/>
<sequence>MRSKLMVLAVLLVTLTGCAERYETTTVEAVVVDKEYDKAEKKTKTYKDSEGKTKTKTEIIPEEWEVTVEYDGIEKEFEFRNDDFYDSVEVGKTVPVELRTGLDKEGKVVSRSLQLP</sequence>
<keyword evidence="1" id="KW-0732">Signal</keyword>
<organism evidence="2 3">
    <name type="scientific">Paenibacillus soyae</name>
    <dbReference type="NCBI Taxonomy" id="2969249"/>
    <lineage>
        <taxon>Bacteria</taxon>
        <taxon>Bacillati</taxon>
        <taxon>Bacillota</taxon>
        <taxon>Bacilli</taxon>
        <taxon>Bacillales</taxon>
        <taxon>Paenibacillaceae</taxon>
        <taxon>Paenibacillus</taxon>
    </lineage>
</organism>
<keyword evidence="3" id="KW-1185">Reference proteome</keyword>
<accession>A0A9X2S7S3</accession>
<dbReference type="PROSITE" id="PS51257">
    <property type="entry name" value="PROKAR_LIPOPROTEIN"/>
    <property type="match status" value="1"/>
</dbReference>
<reference evidence="2" key="1">
    <citation type="submission" date="2022-08" db="EMBL/GenBank/DDBJ databases">
        <title>The genomic sequence of strain Paenibacillus sp. SCIV0701.</title>
        <authorList>
            <person name="Zhao H."/>
        </authorList>
    </citation>
    <scope>NUCLEOTIDE SEQUENCE</scope>
    <source>
        <strain evidence="2">SCIV0701</strain>
    </source>
</reference>
<feature type="chain" id="PRO_5040790892" description="DUF3221 domain-containing protein" evidence="1">
    <location>
        <begin position="20"/>
        <end position="116"/>
    </location>
</feature>
<dbReference type="Proteomes" id="UP001141950">
    <property type="component" value="Unassembled WGS sequence"/>
</dbReference>
<evidence type="ECO:0000313" key="2">
    <source>
        <dbReference type="EMBL" id="MCR2803644.1"/>
    </source>
</evidence>
<dbReference type="EMBL" id="JANIPJ010000004">
    <property type="protein sequence ID" value="MCR2803644.1"/>
    <property type="molecule type" value="Genomic_DNA"/>
</dbReference>
<evidence type="ECO:0000313" key="3">
    <source>
        <dbReference type="Proteomes" id="UP001141950"/>
    </source>
</evidence>
<evidence type="ECO:0000256" key="1">
    <source>
        <dbReference type="SAM" id="SignalP"/>
    </source>
</evidence>
<dbReference type="RefSeq" id="WP_257444117.1">
    <property type="nucleotide sequence ID" value="NZ_JANIPJ010000004.1"/>
</dbReference>
<protein>
    <recommendedName>
        <fullName evidence="4">DUF3221 domain-containing protein</fullName>
    </recommendedName>
</protein>